<keyword evidence="4" id="KW-1185">Reference proteome</keyword>
<evidence type="ECO:0000313" key="4">
    <source>
        <dbReference type="Proteomes" id="UP001165341"/>
    </source>
</evidence>
<reference evidence="3" key="1">
    <citation type="submission" date="2022-03" db="EMBL/GenBank/DDBJ databases">
        <title>Cryobacterium sp. nov. strain ZS14-85, isolated from Antarctic soil.</title>
        <authorList>
            <person name="Li J."/>
            <person name="Niu G."/>
        </authorList>
    </citation>
    <scope>NUCLEOTIDE SEQUENCE</scope>
    <source>
        <strain evidence="3">ZS14-85</strain>
    </source>
</reference>
<dbReference type="Gene3D" id="2.40.260.10">
    <property type="entry name" value="Sortase"/>
    <property type="match status" value="1"/>
</dbReference>
<accession>A0AA41QVW8</accession>
<protein>
    <submittedName>
        <fullName evidence="3">Class F sortase</fullName>
    </submittedName>
</protein>
<gene>
    <name evidence="3" type="ORF">MQH31_10930</name>
</gene>
<proteinExistence type="predicted"/>
<dbReference type="InterPro" id="IPR023365">
    <property type="entry name" value="Sortase_dom-sf"/>
</dbReference>
<comment type="caution">
    <text evidence="3">The sequence shown here is derived from an EMBL/GenBank/DDBJ whole genome shotgun (WGS) entry which is preliminary data.</text>
</comment>
<dbReference type="EMBL" id="JALGAR010000002">
    <property type="protein sequence ID" value="MCI4658320.1"/>
    <property type="molecule type" value="Genomic_DNA"/>
</dbReference>
<dbReference type="InterPro" id="IPR042001">
    <property type="entry name" value="Sortase_F"/>
</dbReference>
<dbReference type="CDD" id="cd05829">
    <property type="entry name" value="Sortase_F"/>
    <property type="match status" value="1"/>
</dbReference>
<dbReference type="InterPro" id="IPR005754">
    <property type="entry name" value="Sortase"/>
</dbReference>
<evidence type="ECO:0000313" key="3">
    <source>
        <dbReference type="EMBL" id="MCI4658320.1"/>
    </source>
</evidence>
<sequence length="246" mass="24924">MRATAGKIGMLAVALVLLSALALGLMLMLSGCGSVPGARTLAAAPTHLPATSPSTPAATPAPAPTATLPSPTATTPAVPLLTGVSADIRSVQAAEQVPVAPVRIRVEALGIDMGIEAVGLGDSGGMGLPKNPAIAAWYKFGPSPASVVGATVIAAHVDSLEYDVGPFSRLATAPAGTEIVLSLADGGERRYRVASVELVLKPDVPWPAIFDRTGPARLTLVTCGGEFDYTARRYLSNVIVSAMPVP</sequence>
<dbReference type="PROSITE" id="PS51257">
    <property type="entry name" value="PROKAR_LIPOPROTEIN"/>
    <property type="match status" value="1"/>
</dbReference>
<dbReference type="Proteomes" id="UP001165341">
    <property type="component" value="Unassembled WGS sequence"/>
</dbReference>
<keyword evidence="1" id="KW-0378">Hydrolase</keyword>
<feature type="region of interest" description="Disordered" evidence="2">
    <location>
        <begin position="46"/>
        <end position="74"/>
    </location>
</feature>
<dbReference type="GO" id="GO:0016787">
    <property type="term" value="F:hydrolase activity"/>
    <property type="evidence" value="ECO:0007669"/>
    <property type="project" value="UniProtKB-KW"/>
</dbReference>
<dbReference type="AlphaFoldDB" id="A0AA41QVW8"/>
<dbReference type="Pfam" id="PF04203">
    <property type="entry name" value="Sortase"/>
    <property type="match status" value="1"/>
</dbReference>
<organism evidence="3 4">
    <name type="scientific">Cryobacterium zhongshanensis</name>
    <dbReference type="NCBI Taxonomy" id="2928153"/>
    <lineage>
        <taxon>Bacteria</taxon>
        <taxon>Bacillati</taxon>
        <taxon>Actinomycetota</taxon>
        <taxon>Actinomycetes</taxon>
        <taxon>Micrococcales</taxon>
        <taxon>Microbacteriaceae</taxon>
        <taxon>Cryobacterium</taxon>
    </lineage>
</organism>
<dbReference type="RefSeq" id="WP_243012065.1">
    <property type="nucleotide sequence ID" value="NZ_JALGAR010000002.1"/>
</dbReference>
<evidence type="ECO:0000256" key="1">
    <source>
        <dbReference type="ARBA" id="ARBA00022801"/>
    </source>
</evidence>
<dbReference type="SUPFAM" id="SSF63817">
    <property type="entry name" value="Sortase"/>
    <property type="match status" value="1"/>
</dbReference>
<name>A0AA41QVW8_9MICO</name>
<evidence type="ECO:0000256" key="2">
    <source>
        <dbReference type="SAM" id="MobiDB-lite"/>
    </source>
</evidence>